<gene>
    <name evidence="1" type="ORF">ENL39_05010</name>
</gene>
<dbReference type="Pfam" id="PF19538">
    <property type="entry name" value="DUF6062"/>
    <property type="match status" value="2"/>
</dbReference>
<comment type="caution">
    <text evidence="1">The sequence shown here is derived from an EMBL/GenBank/DDBJ whole genome shotgun (WGS) entry which is preliminary data.</text>
</comment>
<dbReference type="InterPro" id="IPR045706">
    <property type="entry name" value="DUF6062"/>
</dbReference>
<dbReference type="EMBL" id="DRTT01000141">
    <property type="protein sequence ID" value="HHF98828.1"/>
    <property type="molecule type" value="Genomic_DNA"/>
</dbReference>
<dbReference type="AlphaFoldDB" id="A0A7V5HZK7"/>
<reference evidence="1" key="1">
    <citation type="journal article" date="2020" name="mSystems">
        <title>Genome- and Community-Level Interaction Insights into Carbon Utilization and Element Cycling Functions of Hydrothermarchaeota in Hydrothermal Sediment.</title>
        <authorList>
            <person name="Zhou Z."/>
            <person name="Liu Y."/>
            <person name="Xu W."/>
            <person name="Pan J."/>
            <person name="Luo Z.H."/>
            <person name="Li M."/>
        </authorList>
    </citation>
    <scope>NUCLEOTIDE SEQUENCE [LARGE SCALE GENOMIC DNA]</scope>
    <source>
        <strain evidence="1">HyVt-92</strain>
    </source>
</reference>
<dbReference type="Proteomes" id="UP000886070">
    <property type="component" value="Unassembled WGS sequence"/>
</dbReference>
<proteinExistence type="predicted"/>
<evidence type="ECO:0000313" key="1">
    <source>
        <dbReference type="EMBL" id="HHF98828.1"/>
    </source>
</evidence>
<sequence>MKKEPEKKAFYDSTYFELLDAIKEEESCPICSLVEKSESRYITSLFYELVNDYKVRERLRNSYGFCPEHARLARKLGNPLGIAIIYEDICSTIVEHMERGKEFFLPGKGCPVCELVNEAENRYIQTFLKSFSSKDFQKIYKQGFGLCMYHFLLVYSELSSREEKNILREYQLNKLREFSVQLTEFIRKHDYRFSREGFGKEATSWRRIVGKIAGSKMPISSTTSSNNSRKRFTKFFPKFPLF</sequence>
<protein>
    <submittedName>
        <fullName evidence="1">Uncharacterized protein</fullName>
    </submittedName>
</protein>
<name>A0A7V5HZK7_UNCAE</name>
<accession>A0A7V5HZK7</accession>
<organism evidence="1">
    <name type="scientific">Aerophobetes bacterium</name>
    <dbReference type="NCBI Taxonomy" id="2030807"/>
    <lineage>
        <taxon>Bacteria</taxon>
        <taxon>Candidatus Aerophobota</taxon>
    </lineage>
</organism>